<protein>
    <submittedName>
        <fullName evidence="4">Acyl-CoA-binding protein</fullName>
    </submittedName>
</protein>
<keyword evidence="2" id="KW-0446">Lipid-binding</keyword>
<comment type="caution">
    <text evidence="4">The sequence shown here is derived from an EMBL/GenBank/DDBJ whole genome shotgun (WGS) entry which is preliminary data.</text>
</comment>
<evidence type="ECO:0000256" key="1">
    <source>
        <dbReference type="ARBA" id="ARBA00005567"/>
    </source>
</evidence>
<sequence>MSEAKFNKAVEIVGALPKDGPVKPSQDDQLFFYKYFKQAKIGDNNTTRPGMLDFTGKAKWDAWDSVKGTSKEEAYAKYVDRLLELLKAAGDSANVAALEAA</sequence>
<organism evidence="4 5">
    <name type="scientific">Favolaschia claudopus</name>
    <dbReference type="NCBI Taxonomy" id="2862362"/>
    <lineage>
        <taxon>Eukaryota</taxon>
        <taxon>Fungi</taxon>
        <taxon>Dikarya</taxon>
        <taxon>Basidiomycota</taxon>
        <taxon>Agaricomycotina</taxon>
        <taxon>Agaricomycetes</taxon>
        <taxon>Agaricomycetidae</taxon>
        <taxon>Agaricales</taxon>
        <taxon>Marasmiineae</taxon>
        <taxon>Mycenaceae</taxon>
        <taxon>Favolaschia</taxon>
    </lineage>
</organism>
<dbReference type="Gene3D" id="1.20.80.10">
    <property type="match status" value="1"/>
</dbReference>
<evidence type="ECO:0000313" key="4">
    <source>
        <dbReference type="EMBL" id="KAK7016317.1"/>
    </source>
</evidence>
<dbReference type="InterPro" id="IPR014352">
    <property type="entry name" value="FERM/acyl-CoA-bd_prot_sf"/>
</dbReference>
<dbReference type="Pfam" id="PF00887">
    <property type="entry name" value="ACBP"/>
    <property type="match status" value="1"/>
</dbReference>
<evidence type="ECO:0000259" key="3">
    <source>
        <dbReference type="PROSITE" id="PS51228"/>
    </source>
</evidence>
<dbReference type="Proteomes" id="UP001362999">
    <property type="component" value="Unassembled WGS sequence"/>
</dbReference>
<dbReference type="FunFam" id="1.20.80.10:FF:000010">
    <property type="entry name" value="Acyl-CoA-binding domain-containing protein 5"/>
    <property type="match status" value="1"/>
</dbReference>
<proteinExistence type="inferred from homology"/>
<gene>
    <name evidence="4" type="ORF">R3P38DRAFT_1400591</name>
</gene>
<feature type="domain" description="ACB" evidence="3">
    <location>
        <begin position="2"/>
        <end position="91"/>
    </location>
</feature>
<dbReference type="PRINTS" id="PR00689">
    <property type="entry name" value="ACOABINDINGP"/>
</dbReference>
<dbReference type="SUPFAM" id="SSF47027">
    <property type="entry name" value="Acyl-CoA binding protein"/>
    <property type="match status" value="1"/>
</dbReference>
<evidence type="ECO:0000313" key="5">
    <source>
        <dbReference type="Proteomes" id="UP001362999"/>
    </source>
</evidence>
<evidence type="ECO:0000256" key="2">
    <source>
        <dbReference type="ARBA" id="ARBA00023121"/>
    </source>
</evidence>
<dbReference type="PANTHER" id="PTHR23310:SF62">
    <property type="entry name" value="ACYL-COA BINDING PROTEIN 1, ISOFORM A"/>
    <property type="match status" value="1"/>
</dbReference>
<dbReference type="EMBL" id="JAWWNJ010000051">
    <property type="protein sequence ID" value="KAK7016317.1"/>
    <property type="molecule type" value="Genomic_DNA"/>
</dbReference>
<reference evidence="4 5" key="1">
    <citation type="journal article" date="2024" name="J Genomics">
        <title>Draft genome sequencing and assembly of Favolaschia claudopus CIRM-BRFM 2984 isolated from oak limbs.</title>
        <authorList>
            <person name="Navarro D."/>
            <person name="Drula E."/>
            <person name="Chaduli D."/>
            <person name="Cazenave R."/>
            <person name="Ahrendt S."/>
            <person name="Wang J."/>
            <person name="Lipzen A."/>
            <person name="Daum C."/>
            <person name="Barry K."/>
            <person name="Grigoriev I.V."/>
            <person name="Favel A."/>
            <person name="Rosso M.N."/>
            <person name="Martin F."/>
        </authorList>
    </citation>
    <scope>NUCLEOTIDE SEQUENCE [LARGE SCALE GENOMIC DNA]</scope>
    <source>
        <strain evidence="4 5">CIRM-BRFM 2984</strain>
    </source>
</reference>
<keyword evidence="5" id="KW-1185">Reference proteome</keyword>
<comment type="similarity">
    <text evidence="1">Belongs to the ACBP family.</text>
</comment>
<dbReference type="GO" id="GO:0006631">
    <property type="term" value="P:fatty acid metabolic process"/>
    <property type="evidence" value="ECO:0007669"/>
    <property type="project" value="TreeGrafter"/>
</dbReference>
<name>A0AAW0ASE2_9AGAR</name>
<dbReference type="InterPro" id="IPR000582">
    <property type="entry name" value="Acyl-CoA-binding_protein"/>
</dbReference>
<dbReference type="PANTHER" id="PTHR23310">
    <property type="entry name" value="ACYL-COA-BINDING PROTEIN, ACBP"/>
    <property type="match status" value="1"/>
</dbReference>
<dbReference type="GO" id="GO:0000062">
    <property type="term" value="F:fatty-acyl-CoA binding"/>
    <property type="evidence" value="ECO:0007669"/>
    <property type="project" value="InterPro"/>
</dbReference>
<dbReference type="AlphaFoldDB" id="A0AAW0ASE2"/>
<accession>A0AAW0ASE2</accession>
<dbReference type="PROSITE" id="PS51228">
    <property type="entry name" value="ACB_2"/>
    <property type="match status" value="1"/>
</dbReference>
<dbReference type="InterPro" id="IPR035984">
    <property type="entry name" value="Acyl-CoA-binding_sf"/>
</dbReference>